<sequence length="259" mass="29115">MNLRQCINSLIFKGAMIYYFSIKLEILIAEIRPSFTNMQEVRFSRFQVIKLTGFCAQRPLLRIAASREHDMYVWILLLIISVLPVHAAIHCHLIFLRKPAAKLGRKLEPLHLAQLHRNGHIHFAGQGGVFAFFCTLCQQPQILPADGGTTFRYKNFSRHHSLLASKVEHTAIGSRQTRSGPVGSGGYRTSAVSATDGLHMEMINRHSLSPAALVHFAFWGRGAQPSRAQTAKRVCISAPFGNLHQQRKFVGIKKHDDLQ</sequence>
<proteinExistence type="predicted"/>
<evidence type="ECO:0000313" key="3">
    <source>
        <dbReference type="Proteomes" id="UP000182680"/>
    </source>
</evidence>
<gene>
    <name evidence="2" type="ORF">SAMN02910291_02111</name>
</gene>
<comment type="caution">
    <text evidence="2">The sequence shown here is derived from an EMBL/GenBank/DDBJ whole genome shotgun (WGS) entry which is preliminary data.</text>
</comment>
<dbReference type="Proteomes" id="UP000182680">
    <property type="component" value="Unassembled WGS sequence"/>
</dbReference>
<keyword evidence="1" id="KW-1133">Transmembrane helix</keyword>
<dbReference type="EMBL" id="FPIW01000044">
    <property type="protein sequence ID" value="SFW61636.1"/>
    <property type="molecule type" value="Genomic_DNA"/>
</dbReference>
<dbReference type="AlphaFoldDB" id="A0AA94HUK6"/>
<name>A0AA94HUK6_DESDE</name>
<organism evidence="2 3">
    <name type="scientific">Desulfovibrio desulfuricans</name>
    <dbReference type="NCBI Taxonomy" id="876"/>
    <lineage>
        <taxon>Bacteria</taxon>
        <taxon>Pseudomonadati</taxon>
        <taxon>Thermodesulfobacteriota</taxon>
        <taxon>Desulfovibrionia</taxon>
        <taxon>Desulfovibrionales</taxon>
        <taxon>Desulfovibrionaceae</taxon>
        <taxon>Desulfovibrio</taxon>
    </lineage>
</organism>
<feature type="transmembrane region" description="Helical" evidence="1">
    <location>
        <begin position="71"/>
        <end position="96"/>
    </location>
</feature>
<keyword evidence="1" id="KW-0472">Membrane</keyword>
<keyword evidence="1" id="KW-0812">Transmembrane</keyword>
<protein>
    <submittedName>
        <fullName evidence="2">Uncharacterized protein</fullName>
    </submittedName>
</protein>
<reference evidence="3" key="1">
    <citation type="submission" date="2016-11" db="EMBL/GenBank/DDBJ databases">
        <authorList>
            <person name="Jaros S."/>
            <person name="Januszkiewicz K."/>
            <person name="Wedrychowicz H."/>
        </authorList>
    </citation>
    <scope>NUCLEOTIDE SEQUENCE [LARGE SCALE GENOMIC DNA]</scope>
    <source>
        <strain evidence="3">DSM 7057</strain>
    </source>
</reference>
<evidence type="ECO:0000256" key="1">
    <source>
        <dbReference type="SAM" id="Phobius"/>
    </source>
</evidence>
<accession>A0AA94HUK6</accession>
<evidence type="ECO:0000313" key="2">
    <source>
        <dbReference type="EMBL" id="SFW61636.1"/>
    </source>
</evidence>